<evidence type="ECO:0000256" key="1">
    <source>
        <dbReference type="SAM" id="SignalP"/>
    </source>
</evidence>
<protein>
    <submittedName>
        <fullName evidence="2">Uncharacterized protein</fullName>
    </submittedName>
</protein>
<sequence>MFPFKPTTLAFAILVGFAAVSAPAQTILPDPDFFGPLFQPDTNTAPTQATATQLDHDLPAPMPPCTQVDGSAASSAVTCGAVPLDELTRPSPKD</sequence>
<dbReference type="EMBL" id="CP004372">
    <property type="protein sequence ID" value="AHM03527.1"/>
    <property type="molecule type" value="Genomic_DNA"/>
</dbReference>
<feature type="chain" id="PRO_5004912818" evidence="1">
    <location>
        <begin position="25"/>
        <end position="94"/>
    </location>
</feature>
<accession>W8S078</accession>
<keyword evidence="3" id="KW-1185">Reference proteome</keyword>
<name>W8S078_9RHOB</name>
<dbReference type="Proteomes" id="UP000019593">
    <property type="component" value="Chromosome"/>
</dbReference>
<dbReference type="STRING" id="1294273.roselon_01132"/>
<gene>
    <name evidence="2" type="ORF">roselon_01132</name>
</gene>
<dbReference type="AlphaFoldDB" id="W8S078"/>
<proteinExistence type="predicted"/>
<feature type="signal peptide" evidence="1">
    <location>
        <begin position="1"/>
        <end position="24"/>
    </location>
</feature>
<evidence type="ECO:0000313" key="2">
    <source>
        <dbReference type="EMBL" id="AHM03527.1"/>
    </source>
</evidence>
<dbReference type="KEGG" id="red:roselon_01132"/>
<keyword evidence="1" id="KW-0732">Signal</keyword>
<evidence type="ECO:0000313" key="3">
    <source>
        <dbReference type="Proteomes" id="UP000019593"/>
    </source>
</evidence>
<dbReference type="RefSeq" id="WP_025311392.1">
    <property type="nucleotide sequence ID" value="NZ_CP004372.1"/>
</dbReference>
<organism evidence="2 3">
    <name type="scientific">Roseicyclus elongatus DSM 19469</name>
    <dbReference type="NCBI Taxonomy" id="1294273"/>
    <lineage>
        <taxon>Bacteria</taxon>
        <taxon>Pseudomonadati</taxon>
        <taxon>Pseudomonadota</taxon>
        <taxon>Alphaproteobacteria</taxon>
        <taxon>Rhodobacterales</taxon>
        <taxon>Roseobacteraceae</taxon>
        <taxon>Roseicyclus</taxon>
    </lineage>
</organism>
<dbReference type="HOGENOM" id="CLU_2384304_0_0_5"/>
<reference evidence="2 3" key="1">
    <citation type="submission" date="2013-03" db="EMBL/GenBank/DDBJ databases">
        <authorList>
            <person name="Fiebig A."/>
            <person name="Goeker M."/>
            <person name="Klenk H.-P.P."/>
        </authorList>
    </citation>
    <scope>NUCLEOTIDE SEQUENCE [LARGE SCALE GENOMIC DNA]</scope>
    <source>
        <strain evidence="3">DSM 19469</strain>
    </source>
</reference>